<dbReference type="InterPro" id="IPR001498">
    <property type="entry name" value="Impact_N"/>
</dbReference>
<sequence length="158" mass="17602">MSEKTKVPTPAESSTATSLPTIYHSSRIKDRNSVFVAHAISISTKKNVENFKNILELEEKNATNYILAFRMENVDGTLVEESDDDGERYAGERLLNLLKTLDVKNVAVIVTRWFGGVLLGPVRFEHILKCAREVLDHGAFVGNRNMLSSIKHSSATLL</sequence>
<evidence type="ECO:0000259" key="2">
    <source>
        <dbReference type="Pfam" id="PF01205"/>
    </source>
</evidence>
<evidence type="ECO:0000256" key="1">
    <source>
        <dbReference type="ARBA" id="ARBA00007665"/>
    </source>
</evidence>
<dbReference type="GO" id="GO:0140469">
    <property type="term" value="P:GCN2-mediated signaling"/>
    <property type="evidence" value="ECO:0007669"/>
    <property type="project" value="TreeGrafter"/>
</dbReference>
<organism evidence="3 4">
    <name type="scientific">Acaulospora morrowiae</name>
    <dbReference type="NCBI Taxonomy" id="94023"/>
    <lineage>
        <taxon>Eukaryota</taxon>
        <taxon>Fungi</taxon>
        <taxon>Fungi incertae sedis</taxon>
        <taxon>Mucoromycota</taxon>
        <taxon>Glomeromycotina</taxon>
        <taxon>Glomeromycetes</taxon>
        <taxon>Diversisporales</taxon>
        <taxon>Acaulosporaceae</taxon>
        <taxon>Acaulospora</taxon>
    </lineage>
</organism>
<dbReference type="InterPro" id="IPR020569">
    <property type="entry name" value="UPF0029_Impact_CS"/>
</dbReference>
<dbReference type="PANTHER" id="PTHR16301:SF25">
    <property type="entry name" value="PROTEIN IMPACT"/>
    <property type="match status" value="1"/>
</dbReference>
<protein>
    <submittedName>
        <fullName evidence="3">8499_t:CDS:1</fullName>
    </submittedName>
</protein>
<dbReference type="InterPro" id="IPR036956">
    <property type="entry name" value="Impact_N_sf"/>
</dbReference>
<comment type="caution">
    <text evidence="3">The sequence shown here is derived from an EMBL/GenBank/DDBJ whole genome shotgun (WGS) entry which is preliminary data.</text>
</comment>
<dbReference type="SUPFAM" id="SSF54211">
    <property type="entry name" value="Ribosomal protein S5 domain 2-like"/>
    <property type="match status" value="1"/>
</dbReference>
<dbReference type="Pfam" id="PF01205">
    <property type="entry name" value="Impact_N"/>
    <property type="match status" value="1"/>
</dbReference>
<dbReference type="Gene3D" id="3.30.230.30">
    <property type="entry name" value="Impact, N-terminal domain"/>
    <property type="match status" value="1"/>
</dbReference>
<dbReference type="GO" id="GO:0005737">
    <property type="term" value="C:cytoplasm"/>
    <property type="evidence" value="ECO:0007669"/>
    <property type="project" value="TreeGrafter"/>
</dbReference>
<dbReference type="GO" id="GO:0006446">
    <property type="term" value="P:regulation of translational initiation"/>
    <property type="evidence" value="ECO:0007669"/>
    <property type="project" value="TreeGrafter"/>
</dbReference>
<dbReference type="PANTHER" id="PTHR16301">
    <property type="entry name" value="IMPACT-RELATED"/>
    <property type="match status" value="1"/>
</dbReference>
<dbReference type="PROSITE" id="PS00910">
    <property type="entry name" value="UPF0029"/>
    <property type="match status" value="1"/>
</dbReference>
<reference evidence="3" key="1">
    <citation type="submission" date="2021-06" db="EMBL/GenBank/DDBJ databases">
        <authorList>
            <person name="Kallberg Y."/>
            <person name="Tangrot J."/>
            <person name="Rosling A."/>
        </authorList>
    </citation>
    <scope>NUCLEOTIDE SEQUENCE</scope>
    <source>
        <strain evidence="3">CL551</strain>
    </source>
</reference>
<dbReference type="InterPro" id="IPR023582">
    <property type="entry name" value="Impact"/>
</dbReference>
<evidence type="ECO:0000313" key="3">
    <source>
        <dbReference type="EMBL" id="CAG8661680.1"/>
    </source>
</evidence>
<evidence type="ECO:0000313" key="4">
    <source>
        <dbReference type="Proteomes" id="UP000789342"/>
    </source>
</evidence>
<name>A0A9N9E3Y6_9GLOM</name>
<dbReference type="AlphaFoldDB" id="A0A9N9E3Y6"/>
<feature type="domain" description="Impact N-terminal" evidence="2">
    <location>
        <begin position="31"/>
        <end position="135"/>
    </location>
</feature>
<feature type="non-terminal residue" evidence="3">
    <location>
        <position position="1"/>
    </location>
</feature>
<keyword evidence="4" id="KW-1185">Reference proteome</keyword>
<dbReference type="Proteomes" id="UP000789342">
    <property type="component" value="Unassembled WGS sequence"/>
</dbReference>
<dbReference type="OrthoDB" id="10262814at2759"/>
<gene>
    <name evidence="3" type="ORF">AMORRO_LOCUS10431</name>
</gene>
<accession>A0A9N9E3Y6</accession>
<dbReference type="EMBL" id="CAJVPV010011514">
    <property type="protein sequence ID" value="CAG8661680.1"/>
    <property type="molecule type" value="Genomic_DNA"/>
</dbReference>
<proteinExistence type="inferred from homology"/>
<dbReference type="InterPro" id="IPR020568">
    <property type="entry name" value="Ribosomal_Su5_D2-typ_SF"/>
</dbReference>
<comment type="similarity">
    <text evidence="1">Belongs to the IMPACT family.</text>
</comment>